<evidence type="ECO:0000256" key="4">
    <source>
        <dbReference type="ARBA" id="ARBA00022679"/>
    </source>
</evidence>
<keyword evidence="7 12" id="KW-0418">Kinase</keyword>
<accession>I0IQM8</accession>
<dbReference type="STRING" id="1162668.LFE_1899"/>
<reference evidence="14 15" key="1">
    <citation type="journal article" date="2012" name="J. Bacteriol.">
        <title>Complete Genome Sequence of Leptospirillum ferrooxidans Strain C2-3, Isolated from a Fresh Volcanic Ash Deposit on the Island of Miyake, Japan.</title>
        <authorList>
            <person name="Fujimura R."/>
            <person name="Sato Y."/>
            <person name="Nishizawa T."/>
            <person name="Oshima K."/>
            <person name="Kim S.-W."/>
            <person name="Hattori M."/>
            <person name="Kamijo T."/>
            <person name="Ohta H."/>
        </authorList>
    </citation>
    <scope>NUCLEOTIDE SEQUENCE [LARGE SCALE GENOMIC DNA]</scope>
    <source>
        <strain evidence="14 15">C2-3</strain>
    </source>
</reference>
<feature type="binding site" evidence="12">
    <location>
        <begin position="12"/>
        <end position="19"/>
    </location>
    <ligand>
        <name>ATP</name>
        <dbReference type="ChEBI" id="CHEBI:30616"/>
    </ligand>
</feature>
<dbReference type="GO" id="GO:0005829">
    <property type="term" value="C:cytosol"/>
    <property type="evidence" value="ECO:0007669"/>
    <property type="project" value="TreeGrafter"/>
</dbReference>
<evidence type="ECO:0000256" key="12">
    <source>
        <dbReference type="HAMAP-Rule" id="MF_00165"/>
    </source>
</evidence>
<dbReference type="CDD" id="cd01672">
    <property type="entry name" value="TMPK"/>
    <property type="match status" value="1"/>
</dbReference>
<dbReference type="RefSeq" id="WP_014450061.1">
    <property type="nucleotide sequence ID" value="NC_017094.1"/>
</dbReference>
<dbReference type="Gene3D" id="3.40.50.300">
    <property type="entry name" value="P-loop containing nucleotide triphosphate hydrolases"/>
    <property type="match status" value="1"/>
</dbReference>
<dbReference type="OrthoDB" id="9774907at2"/>
<dbReference type="GO" id="GO:0006235">
    <property type="term" value="P:dTTP biosynthetic process"/>
    <property type="evidence" value="ECO:0007669"/>
    <property type="project" value="UniProtKB-UniRule"/>
</dbReference>
<dbReference type="KEGG" id="lfc:LFE_1899"/>
<dbReference type="NCBIfam" id="TIGR00041">
    <property type="entry name" value="DTMP_kinase"/>
    <property type="match status" value="1"/>
</dbReference>
<dbReference type="EMBL" id="AP012342">
    <property type="protein sequence ID" value="BAM07577.1"/>
    <property type="molecule type" value="Genomic_DNA"/>
</dbReference>
<evidence type="ECO:0000256" key="6">
    <source>
        <dbReference type="ARBA" id="ARBA00022741"/>
    </source>
</evidence>
<evidence type="ECO:0000256" key="2">
    <source>
        <dbReference type="ARBA" id="ARBA00012980"/>
    </source>
</evidence>
<evidence type="ECO:0000256" key="9">
    <source>
        <dbReference type="ARBA" id="ARBA00029962"/>
    </source>
</evidence>
<proteinExistence type="inferred from homology"/>
<dbReference type="InterPro" id="IPR018094">
    <property type="entry name" value="Thymidylate_kinase"/>
</dbReference>
<evidence type="ECO:0000256" key="8">
    <source>
        <dbReference type="ARBA" id="ARBA00022840"/>
    </source>
</evidence>
<dbReference type="HAMAP" id="MF_00165">
    <property type="entry name" value="Thymidylate_kinase"/>
    <property type="match status" value="1"/>
</dbReference>
<organism evidence="14 15">
    <name type="scientific">Leptospirillum ferrooxidans (strain C2-3)</name>
    <dbReference type="NCBI Taxonomy" id="1162668"/>
    <lineage>
        <taxon>Bacteria</taxon>
        <taxon>Pseudomonadati</taxon>
        <taxon>Nitrospirota</taxon>
        <taxon>Nitrospiria</taxon>
        <taxon>Nitrospirales</taxon>
        <taxon>Nitrospiraceae</taxon>
        <taxon>Leptospirillum</taxon>
    </lineage>
</organism>
<evidence type="ECO:0000256" key="7">
    <source>
        <dbReference type="ARBA" id="ARBA00022777"/>
    </source>
</evidence>
<name>I0IQM8_LEPFC</name>
<evidence type="ECO:0000256" key="1">
    <source>
        <dbReference type="ARBA" id="ARBA00009776"/>
    </source>
</evidence>
<evidence type="ECO:0000256" key="5">
    <source>
        <dbReference type="ARBA" id="ARBA00022727"/>
    </source>
</evidence>
<comment type="similarity">
    <text evidence="1 12">Belongs to the thymidylate kinase family.</text>
</comment>
<feature type="domain" description="Thymidylate kinase-like" evidence="13">
    <location>
        <begin position="10"/>
        <end position="193"/>
    </location>
</feature>
<evidence type="ECO:0000256" key="3">
    <source>
        <dbReference type="ARBA" id="ARBA00017144"/>
    </source>
</evidence>
<evidence type="ECO:0000313" key="14">
    <source>
        <dbReference type="EMBL" id="BAM07577.1"/>
    </source>
</evidence>
<dbReference type="eggNOG" id="COG0125">
    <property type="taxonomic scope" value="Bacteria"/>
</dbReference>
<dbReference type="InterPro" id="IPR027417">
    <property type="entry name" value="P-loop_NTPase"/>
</dbReference>
<protein>
    <recommendedName>
        <fullName evidence="3 12">Thymidylate kinase</fullName>
        <ecNumber evidence="2 12">2.7.4.9</ecNumber>
    </recommendedName>
    <alternativeName>
        <fullName evidence="9 12">dTMP kinase</fullName>
    </alternativeName>
</protein>
<dbReference type="Proteomes" id="UP000007382">
    <property type="component" value="Chromosome"/>
</dbReference>
<dbReference type="GO" id="GO:0004798">
    <property type="term" value="F:dTMP kinase activity"/>
    <property type="evidence" value="ECO:0007669"/>
    <property type="project" value="UniProtKB-UniRule"/>
</dbReference>
<keyword evidence="8 12" id="KW-0067">ATP-binding</keyword>
<dbReference type="GO" id="GO:0006227">
    <property type="term" value="P:dUDP biosynthetic process"/>
    <property type="evidence" value="ECO:0007669"/>
    <property type="project" value="TreeGrafter"/>
</dbReference>
<keyword evidence="5 12" id="KW-0545">Nucleotide biosynthesis</keyword>
<dbReference type="InterPro" id="IPR039430">
    <property type="entry name" value="Thymidylate_kin-like_dom"/>
</dbReference>
<keyword evidence="4 12" id="KW-0808">Transferase</keyword>
<dbReference type="PANTHER" id="PTHR10344">
    <property type="entry name" value="THYMIDYLATE KINASE"/>
    <property type="match status" value="1"/>
</dbReference>
<evidence type="ECO:0000313" key="15">
    <source>
        <dbReference type="Proteomes" id="UP000007382"/>
    </source>
</evidence>
<evidence type="ECO:0000256" key="11">
    <source>
        <dbReference type="ARBA" id="ARBA00057735"/>
    </source>
</evidence>
<dbReference type="Pfam" id="PF02223">
    <property type="entry name" value="Thymidylate_kin"/>
    <property type="match status" value="1"/>
</dbReference>
<dbReference type="HOGENOM" id="CLU_049131_0_2_0"/>
<evidence type="ECO:0000256" key="10">
    <source>
        <dbReference type="ARBA" id="ARBA00048743"/>
    </source>
</evidence>
<gene>
    <name evidence="12" type="primary">tmk</name>
    <name evidence="14" type="ordered locus">LFE_1899</name>
</gene>
<dbReference type="FunFam" id="3.40.50.300:FF:000225">
    <property type="entry name" value="Thymidylate kinase"/>
    <property type="match status" value="1"/>
</dbReference>
<keyword evidence="6 12" id="KW-0547">Nucleotide-binding</keyword>
<comment type="catalytic activity">
    <reaction evidence="10 12">
        <text>dTMP + ATP = dTDP + ADP</text>
        <dbReference type="Rhea" id="RHEA:13517"/>
        <dbReference type="ChEBI" id="CHEBI:30616"/>
        <dbReference type="ChEBI" id="CHEBI:58369"/>
        <dbReference type="ChEBI" id="CHEBI:63528"/>
        <dbReference type="ChEBI" id="CHEBI:456216"/>
        <dbReference type="EC" id="2.7.4.9"/>
    </reaction>
</comment>
<dbReference type="PANTHER" id="PTHR10344:SF4">
    <property type="entry name" value="UMP-CMP KINASE 2, MITOCHONDRIAL"/>
    <property type="match status" value="1"/>
</dbReference>
<dbReference type="AlphaFoldDB" id="I0IQM8"/>
<sequence>MSPKGLLITFEGIDGSGKTTQASRLAAAIGPGRAILTKEPGGTPVGKTLRSMLLDPDLKIDPKAELLLFLADRAQHVQTLIRPHLEDGSIVIVDRFIDATVAYQGFGLGHPLELIASIHQRILEGLLPDRTFLFDIDPQNARDRISRRGDPKTSVENRSEEFFQRVRNGYLQTAEDHPGRFRVIDALLPQDEIAGIILADLQSLEAGMGQERSLKGKMS</sequence>
<keyword evidence="15" id="KW-1185">Reference proteome</keyword>
<dbReference type="PATRIC" id="fig|1162668.3.peg.2257"/>
<dbReference type="GO" id="GO:0006233">
    <property type="term" value="P:dTDP biosynthetic process"/>
    <property type="evidence" value="ECO:0007669"/>
    <property type="project" value="InterPro"/>
</dbReference>
<reference evidence="15" key="2">
    <citation type="submission" date="2012-03" db="EMBL/GenBank/DDBJ databases">
        <title>The complete genome sequence of the pioneer microbe on fresh volcanic deposit, Leptospirillum ferrooxidans strain C2-3.</title>
        <authorList>
            <person name="Fujimura R."/>
            <person name="Sato Y."/>
            <person name="Nishizawa T."/>
            <person name="Nanba K."/>
            <person name="Oshima K."/>
            <person name="Hattori M."/>
            <person name="Kamijo T."/>
            <person name="Ohta H."/>
        </authorList>
    </citation>
    <scope>NUCLEOTIDE SEQUENCE [LARGE SCALE GENOMIC DNA]</scope>
    <source>
        <strain evidence="15">C2-3</strain>
    </source>
</reference>
<comment type="function">
    <text evidence="11 12">Phosphorylation of dTMP to form dTDP in both de novo and salvage pathways of dTTP synthesis.</text>
</comment>
<dbReference type="GO" id="GO:0005524">
    <property type="term" value="F:ATP binding"/>
    <property type="evidence" value="ECO:0007669"/>
    <property type="project" value="UniProtKB-UniRule"/>
</dbReference>
<evidence type="ECO:0000259" key="13">
    <source>
        <dbReference type="Pfam" id="PF02223"/>
    </source>
</evidence>
<dbReference type="EC" id="2.7.4.9" evidence="2 12"/>
<dbReference type="SUPFAM" id="SSF52540">
    <property type="entry name" value="P-loop containing nucleoside triphosphate hydrolases"/>
    <property type="match status" value="1"/>
</dbReference>